<evidence type="ECO:0000313" key="8">
    <source>
        <dbReference type="EMBL" id="SPD76024.1"/>
    </source>
</evidence>
<protein>
    <recommendedName>
        <fullName evidence="9">DNA-binding response regulator</fullName>
    </recommendedName>
</protein>
<evidence type="ECO:0000259" key="6">
    <source>
        <dbReference type="PROSITE" id="PS50043"/>
    </source>
</evidence>
<evidence type="ECO:0000256" key="3">
    <source>
        <dbReference type="ARBA" id="ARBA00023125"/>
    </source>
</evidence>
<dbReference type="PANTHER" id="PTHR43214:SF41">
    <property type="entry name" value="NITRATE_NITRITE RESPONSE REGULATOR PROTEIN NARP"/>
    <property type="match status" value="1"/>
</dbReference>
<dbReference type="Gene3D" id="3.40.50.2300">
    <property type="match status" value="1"/>
</dbReference>
<dbReference type="PROSITE" id="PS50110">
    <property type="entry name" value="RESPONSE_REGULATORY"/>
    <property type="match status" value="1"/>
</dbReference>
<evidence type="ECO:0000256" key="2">
    <source>
        <dbReference type="ARBA" id="ARBA00023015"/>
    </source>
</evidence>
<dbReference type="InterPro" id="IPR000792">
    <property type="entry name" value="Tscrpt_reg_LuxR_C"/>
</dbReference>
<keyword evidence="4" id="KW-0804">Transcription</keyword>
<dbReference type="PROSITE" id="PS50043">
    <property type="entry name" value="HTH_LUXR_2"/>
    <property type="match status" value="1"/>
</dbReference>
<keyword evidence="2" id="KW-0805">Transcription regulation</keyword>
<dbReference type="CDD" id="cd06170">
    <property type="entry name" value="LuxR_C_like"/>
    <property type="match status" value="1"/>
</dbReference>
<keyword evidence="3" id="KW-0238">DNA-binding</keyword>
<evidence type="ECO:0008006" key="9">
    <source>
        <dbReference type="Google" id="ProtNLM"/>
    </source>
</evidence>
<dbReference type="InterPro" id="IPR011006">
    <property type="entry name" value="CheY-like_superfamily"/>
</dbReference>
<dbReference type="SMART" id="SM00448">
    <property type="entry name" value="REC"/>
    <property type="match status" value="1"/>
</dbReference>
<feature type="domain" description="Response regulatory" evidence="7">
    <location>
        <begin position="6"/>
        <end position="126"/>
    </location>
</feature>
<dbReference type="Pfam" id="PF00196">
    <property type="entry name" value="GerE"/>
    <property type="match status" value="1"/>
</dbReference>
<gene>
    <name evidence="8" type="ORF">PITCH_A80019</name>
</gene>
<proteinExistence type="predicted"/>
<evidence type="ECO:0000256" key="1">
    <source>
        <dbReference type="ARBA" id="ARBA00022553"/>
    </source>
</evidence>
<feature type="domain" description="HTH luxR-type" evidence="6">
    <location>
        <begin position="155"/>
        <end position="220"/>
    </location>
</feature>
<dbReference type="InterPro" id="IPR001789">
    <property type="entry name" value="Sig_transdc_resp-reg_receiver"/>
</dbReference>
<organism evidence="8">
    <name type="scientific">uncultured Desulfobacterium sp</name>
    <dbReference type="NCBI Taxonomy" id="201089"/>
    <lineage>
        <taxon>Bacteria</taxon>
        <taxon>Pseudomonadati</taxon>
        <taxon>Thermodesulfobacteriota</taxon>
        <taxon>Desulfobacteria</taxon>
        <taxon>Desulfobacterales</taxon>
        <taxon>Desulfobacteriaceae</taxon>
        <taxon>Desulfobacterium</taxon>
        <taxon>environmental samples</taxon>
    </lineage>
</organism>
<dbReference type="PRINTS" id="PR00038">
    <property type="entry name" value="HTHLUXR"/>
</dbReference>
<dbReference type="AlphaFoldDB" id="A0A445N2V1"/>
<evidence type="ECO:0000256" key="5">
    <source>
        <dbReference type="PROSITE-ProRule" id="PRU00169"/>
    </source>
</evidence>
<dbReference type="GO" id="GO:0000160">
    <property type="term" value="P:phosphorelay signal transduction system"/>
    <property type="evidence" value="ECO:0007669"/>
    <property type="project" value="InterPro"/>
</dbReference>
<reference evidence="8" key="1">
    <citation type="submission" date="2018-01" db="EMBL/GenBank/DDBJ databases">
        <authorList>
            <person name="Regsiter A."/>
            <person name="William W."/>
        </authorList>
    </citation>
    <scope>NUCLEOTIDE SEQUENCE</scope>
    <source>
        <strain evidence="8">TRIP AH-1</strain>
    </source>
</reference>
<feature type="modified residue" description="4-aspartylphosphate" evidence="5">
    <location>
        <position position="61"/>
    </location>
</feature>
<sequence>MIKKKTVLIVDDHPFIREGLKAIIGRIIGSEAMYEVVGEASTGHEALKLAKELKPDICLMDISLPDQSGIELTKEIVRLIPKTRILILSMHSKIEYIAEAIQAGASGYLVKDSAYEKLLQALDWVSKGEYYLDTAISGQVVKQLRSVPKKEKVITDQEYRNLTEREQEVMTMLAQGLNIEAISERLFISPKTVKNHRASIMAKLSVHSHYELVRYAAKLGLIDVDLWKT</sequence>
<evidence type="ECO:0000256" key="4">
    <source>
        <dbReference type="ARBA" id="ARBA00023163"/>
    </source>
</evidence>
<evidence type="ECO:0000259" key="7">
    <source>
        <dbReference type="PROSITE" id="PS50110"/>
    </source>
</evidence>
<dbReference type="SUPFAM" id="SSF52172">
    <property type="entry name" value="CheY-like"/>
    <property type="match status" value="1"/>
</dbReference>
<dbReference type="InterPro" id="IPR016032">
    <property type="entry name" value="Sig_transdc_resp-reg_C-effctor"/>
</dbReference>
<dbReference type="PANTHER" id="PTHR43214">
    <property type="entry name" value="TWO-COMPONENT RESPONSE REGULATOR"/>
    <property type="match status" value="1"/>
</dbReference>
<dbReference type="InterPro" id="IPR039420">
    <property type="entry name" value="WalR-like"/>
</dbReference>
<dbReference type="GO" id="GO:0006355">
    <property type="term" value="P:regulation of DNA-templated transcription"/>
    <property type="evidence" value="ECO:0007669"/>
    <property type="project" value="InterPro"/>
</dbReference>
<dbReference type="EMBL" id="OJIN01000225">
    <property type="protein sequence ID" value="SPD76024.1"/>
    <property type="molecule type" value="Genomic_DNA"/>
</dbReference>
<dbReference type="CDD" id="cd17535">
    <property type="entry name" value="REC_NarL-like"/>
    <property type="match status" value="1"/>
</dbReference>
<dbReference type="InterPro" id="IPR058245">
    <property type="entry name" value="NreC/VraR/RcsB-like_REC"/>
</dbReference>
<dbReference type="Pfam" id="PF00072">
    <property type="entry name" value="Response_reg"/>
    <property type="match status" value="1"/>
</dbReference>
<dbReference type="GO" id="GO:0003677">
    <property type="term" value="F:DNA binding"/>
    <property type="evidence" value="ECO:0007669"/>
    <property type="project" value="UniProtKB-KW"/>
</dbReference>
<name>A0A445N2V1_9BACT</name>
<accession>A0A445N2V1</accession>
<dbReference type="SUPFAM" id="SSF46894">
    <property type="entry name" value="C-terminal effector domain of the bipartite response regulators"/>
    <property type="match status" value="1"/>
</dbReference>
<keyword evidence="1 5" id="KW-0597">Phosphoprotein</keyword>
<dbReference type="SMART" id="SM00421">
    <property type="entry name" value="HTH_LUXR"/>
    <property type="match status" value="1"/>
</dbReference>